<dbReference type="EMBL" id="JAGFMF010011478">
    <property type="protein sequence ID" value="KAG8521342.1"/>
    <property type="molecule type" value="Genomic_DNA"/>
</dbReference>
<organism evidence="2 3">
    <name type="scientific">Galemys pyrenaicus</name>
    <name type="common">Iberian desman</name>
    <name type="synonym">Pyrenean desman</name>
    <dbReference type="NCBI Taxonomy" id="202257"/>
    <lineage>
        <taxon>Eukaryota</taxon>
        <taxon>Metazoa</taxon>
        <taxon>Chordata</taxon>
        <taxon>Craniata</taxon>
        <taxon>Vertebrata</taxon>
        <taxon>Euteleostomi</taxon>
        <taxon>Mammalia</taxon>
        <taxon>Eutheria</taxon>
        <taxon>Laurasiatheria</taxon>
        <taxon>Eulipotyphla</taxon>
        <taxon>Talpidae</taxon>
        <taxon>Galemys</taxon>
    </lineage>
</organism>
<feature type="region of interest" description="Disordered" evidence="1">
    <location>
        <begin position="1"/>
        <end position="23"/>
    </location>
</feature>
<accession>A0A8J6ALM8</accession>
<comment type="caution">
    <text evidence="2">The sequence shown here is derived from an EMBL/GenBank/DDBJ whole genome shotgun (WGS) entry which is preliminary data.</text>
</comment>
<name>A0A8J6ALM8_GALPY</name>
<sequence length="75" mass="8801">MPKRKAAGDAKGEQAERQSTRQSTIHQLNLLLQSQSPNLKKIPANKREKVLERKRVKLMLARMEYRYKKNTEIPK</sequence>
<reference evidence="2" key="1">
    <citation type="journal article" date="2021" name="Evol. Appl.">
        <title>The genome of the Pyrenean desman and the effects of bottlenecks and inbreeding on the genomic landscape of an endangered species.</title>
        <authorList>
            <person name="Escoda L."/>
            <person name="Castresana J."/>
        </authorList>
    </citation>
    <scope>NUCLEOTIDE SEQUENCE</scope>
    <source>
        <strain evidence="2">IBE-C5619</strain>
    </source>
</reference>
<dbReference type="Proteomes" id="UP000700334">
    <property type="component" value="Unassembled WGS sequence"/>
</dbReference>
<keyword evidence="3" id="KW-1185">Reference proteome</keyword>
<protein>
    <submittedName>
        <fullName evidence="2">Uncharacterized protein</fullName>
    </submittedName>
</protein>
<dbReference type="AlphaFoldDB" id="A0A8J6ALM8"/>
<evidence type="ECO:0000256" key="1">
    <source>
        <dbReference type="SAM" id="MobiDB-lite"/>
    </source>
</evidence>
<proteinExistence type="predicted"/>
<evidence type="ECO:0000313" key="3">
    <source>
        <dbReference type="Proteomes" id="UP000700334"/>
    </source>
</evidence>
<feature type="compositionally biased region" description="Basic and acidic residues" evidence="1">
    <location>
        <begin position="1"/>
        <end position="19"/>
    </location>
</feature>
<evidence type="ECO:0000313" key="2">
    <source>
        <dbReference type="EMBL" id="KAG8521342.1"/>
    </source>
</evidence>
<gene>
    <name evidence="2" type="ORF">J0S82_018567</name>
</gene>